<dbReference type="RefSeq" id="WP_145397804.1">
    <property type="nucleotide sequence ID" value="NZ_VLKU01000005.1"/>
</dbReference>
<dbReference type="PANTHER" id="PTHR21427:SF19">
    <property type="entry name" value="UBIQUINONE BIOSYNTHESIS PROTEIN COQ9, MITOCHONDRIAL"/>
    <property type="match status" value="1"/>
</dbReference>
<evidence type="ECO:0000259" key="8">
    <source>
        <dbReference type="Pfam" id="PF08511"/>
    </source>
</evidence>
<evidence type="ECO:0000313" key="10">
    <source>
        <dbReference type="Proteomes" id="UP000316225"/>
    </source>
</evidence>
<dbReference type="AlphaFoldDB" id="A0A562NRZ0"/>
<evidence type="ECO:0000256" key="3">
    <source>
        <dbReference type="ARBA" id="ARBA00022688"/>
    </source>
</evidence>
<keyword evidence="5" id="KW-0446">Lipid-binding</keyword>
<keyword evidence="3" id="KW-0831">Ubiquinone biosynthesis</keyword>
<evidence type="ECO:0000256" key="5">
    <source>
        <dbReference type="ARBA" id="ARBA00023121"/>
    </source>
</evidence>
<sequence>METERDRLIDAALNHATFEGMSQTAIAEGARDIGISPAMARVHLPGGGADLAAAYHRRKDAELREWLKATPPQGRFREKVTQAVMHRLLLSDRQMARAGAVVLALPQNAALGTRLVWDTVDAIWNGLGDTSSDVNWYSKRATLAAVYGATVLYWLGDDSPDLADTRAFLDRRIEGVMRFETLKGRLRAIPGVAPLTDIATGWIRKPQPRPAPGRTETATNGDQA</sequence>
<evidence type="ECO:0000313" key="9">
    <source>
        <dbReference type="EMBL" id="TWI34476.1"/>
    </source>
</evidence>
<dbReference type="GO" id="GO:0006744">
    <property type="term" value="P:ubiquinone biosynthetic process"/>
    <property type="evidence" value="ECO:0007669"/>
    <property type="project" value="UniProtKB-KW"/>
</dbReference>
<dbReference type="PANTHER" id="PTHR21427">
    <property type="entry name" value="UBIQUINONE BIOSYNTHESIS PROTEIN COQ9, MITOCHONDRIAL"/>
    <property type="match status" value="1"/>
</dbReference>
<accession>A0A562NRZ0</accession>
<keyword evidence="9" id="KW-0830">Ubiquinone</keyword>
<dbReference type="InterPro" id="IPR012762">
    <property type="entry name" value="Ubiq_biosynth_COQ9"/>
</dbReference>
<comment type="function">
    <text evidence="6">Membrane-associated protein that warps the membrane surface to access and bind aromatic isoprenes with high specificity, including ubiquinone (CoQ) isoprene intermediates and presents them directly to COQ7, therefore facilitating the COQ7-mediated hydroxylase step. Participates in the biosynthesis of coenzyme Q, also named ubiquinone, an essential lipid-soluble electron transporter for aerobic cellular respiration.</text>
</comment>
<feature type="domain" description="COQ9 C-terminal" evidence="8">
    <location>
        <begin position="111"/>
        <end position="180"/>
    </location>
</feature>
<dbReference type="NCBIfam" id="TIGR02396">
    <property type="entry name" value="diverge_rpsU"/>
    <property type="match status" value="1"/>
</dbReference>
<proteinExistence type="inferred from homology"/>
<organism evidence="9 10">
    <name type="scientific">Paracoccus sulfuroxidans</name>
    <dbReference type="NCBI Taxonomy" id="384678"/>
    <lineage>
        <taxon>Bacteria</taxon>
        <taxon>Pseudomonadati</taxon>
        <taxon>Pseudomonadota</taxon>
        <taxon>Alphaproteobacteria</taxon>
        <taxon>Rhodobacterales</taxon>
        <taxon>Paracoccaceae</taxon>
        <taxon>Paracoccus</taxon>
    </lineage>
</organism>
<evidence type="ECO:0000256" key="7">
    <source>
        <dbReference type="SAM" id="MobiDB-lite"/>
    </source>
</evidence>
<keyword evidence="10" id="KW-1185">Reference proteome</keyword>
<dbReference type="Proteomes" id="UP000316225">
    <property type="component" value="Unassembled WGS sequence"/>
</dbReference>
<feature type="region of interest" description="Disordered" evidence="7">
    <location>
        <begin position="203"/>
        <end position="224"/>
    </location>
</feature>
<name>A0A562NRZ0_9RHOB</name>
<evidence type="ECO:0000256" key="6">
    <source>
        <dbReference type="ARBA" id="ARBA00058104"/>
    </source>
</evidence>
<gene>
    <name evidence="9" type="ORF">IQ24_01994</name>
</gene>
<dbReference type="GO" id="GO:0008289">
    <property type="term" value="F:lipid binding"/>
    <property type="evidence" value="ECO:0007669"/>
    <property type="project" value="UniProtKB-KW"/>
</dbReference>
<reference evidence="9 10" key="1">
    <citation type="journal article" date="2015" name="Stand. Genomic Sci.">
        <title>Genomic Encyclopedia of Bacterial and Archaeal Type Strains, Phase III: the genomes of soil and plant-associated and newly described type strains.</title>
        <authorList>
            <person name="Whitman W.B."/>
            <person name="Woyke T."/>
            <person name="Klenk H.P."/>
            <person name="Zhou Y."/>
            <person name="Lilburn T.G."/>
            <person name="Beck B.J."/>
            <person name="De Vos P."/>
            <person name="Vandamme P."/>
            <person name="Eisen J.A."/>
            <person name="Garrity G."/>
            <person name="Hugenholtz P."/>
            <person name="Kyrpides N.C."/>
        </authorList>
    </citation>
    <scope>NUCLEOTIDE SEQUENCE [LARGE SCALE GENOMIC DNA]</scope>
    <source>
        <strain evidence="9 10">CGMCC 1.5364</strain>
    </source>
</reference>
<keyword evidence="4" id="KW-0809">Transit peptide</keyword>
<dbReference type="Pfam" id="PF08511">
    <property type="entry name" value="COQ9"/>
    <property type="match status" value="1"/>
</dbReference>
<comment type="caution">
    <text evidence="9">The sequence shown here is derived from an EMBL/GenBank/DDBJ whole genome shotgun (WGS) entry which is preliminary data.</text>
</comment>
<protein>
    <submittedName>
        <fullName evidence="9">Ubiquinone biosynthesis protein COQ9</fullName>
    </submittedName>
</protein>
<evidence type="ECO:0000256" key="4">
    <source>
        <dbReference type="ARBA" id="ARBA00022946"/>
    </source>
</evidence>
<dbReference type="Gene3D" id="1.10.357.10">
    <property type="entry name" value="Tetracycline Repressor, domain 2"/>
    <property type="match status" value="1"/>
</dbReference>
<comment type="similarity">
    <text evidence="2">Belongs to the COQ9 family.</text>
</comment>
<dbReference type="InterPro" id="IPR013718">
    <property type="entry name" value="COQ9_C"/>
</dbReference>
<dbReference type="OrthoDB" id="7201143at2"/>
<evidence type="ECO:0000256" key="2">
    <source>
        <dbReference type="ARBA" id="ARBA00010766"/>
    </source>
</evidence>
<evidence type="ECO:0000256" key="1">
    <source>
        <dbReference type="ARBA" id="ARBA00004749"/>
    </source>
</evidence>
<comment type="pathway">
    <text evidence="1">Cofactor biosynthesis; ubiquinone biosynthesis.</text>
</comment>
<dbReference type="EMBL" id="VLKU01000005">
    <property type="protein sequence ID" value="TWI34476.1"/>
    <property type="molecule type" value="Genomic_DNA"/>
</dbReference>